<dbReference type="AlphaFoldDB" id="A0A3N4IPF2"/>
<keyword evidence="1" id="KW-0812">Transmembrane</keyword>
<evidence type="ECO:0000313" key="2">
    <source>
        <dbReference type="EMBL" id="RPA88062.1"/>
    </source>
</evidence>
<protein>
    <submittedName>
        <fullName evidence="2">Uncharacterized protein</fullName>
    </submittedName>
</protein>
<name>A0A3N4IPF2_ASCIM</name>
<organism evidence="2 3">
    <name type="scientific">Ascobolus immersus RN42</name>
    <dbReference type="NCBI Taxonomy" id="1160509"/>
    <lineage>
        <taxon>Eukaryota</taxon>
        <taxon>Fungi</taxon>
        <taxon>Dikarya</taxon>
        <taxon>Ascomycota</taxon>
        <taxon>Pezizomycotina</taxon>
        <taxon>Pezizomycetes</taxon>
        <taxon>Pezizales</taxon>
        <taxon>Ascobolaceae</taxon>
        <taxon>Ascobolus</taxon>
    </lineage>
</organism>
<sequence length="56" mass="6194">MRDKPGCPAGPACNSRSRNLAILVGFSLIKTLLGWPYSYEQVTAKEHPFAVDALFR</sequence>
<gene>
    <name evidence="2" type="ORF">BJ508DRAFT_409969</name>
</gene>
<proteinExistence type="predicted"/>
<keyword evidence="3" id="KW-1185">Reference proteome</keyword>
<dbReference type="Proteomes" id="UP000275078">
    <property type="component" value="Unassembled WGS sequence"/>
</dbReference>
<accession>A0A3N4IPF2</accession>
<evidence type="ECO:0000313" key="3">
    <source>
        <dbReference type="Proteomes" id="UP000275078"/>
    </source>
</evidence>
<evidence type="ECO:0000256" key="1">
    <source>
        <dbReference type="SAM" id="Phobius"/>
    </source>
</evidence>
<keyword evidence="1" id="KW-1133">Transmembrane helix</keyword>
<reference evidence="2 3" key="1">
    <citation type="journal article" date="2018" name="Nat. Ecol. Evol.">
        <title>Pezizomycetes genomes reveal the molecular basis of ectomycorrhizal truffle lifestyle.</title>
        <authorList>
            <person name="Murat C."/>
            <person name="Payen T."/>
            <person name="Noel B."/>
            <person name="Kuo A."/>
            <person name="Morin E."/>
            <person name="Chen J."/>
            <person name="Kohler A."/>
            <person name="Krizsan K."/>
            <person name="Balestrini R."/>
            <person name="Da Silva C."/>
            <person name="Montanini B."/>
            <person name="Hainaut M."/>
            <person name="Levati E."/>
            <person name="Barry K.W."/>
            <person name="Belfiori B."/>
            <person name="Cichocki N."/>
            <person name="Clum A."/>
            <person name="Dockter R.B."/>
            <person name="Fauchery L."/>
            <person name="Guy J."/>
            <person name="Iotti M."/>
            <person name="Le Tacon F."/>
            <person name="Lindquist E.A."/>
            <person name="Lipzen A."/>
            <person name="Malagnac F."/>
            <person name="Mello A."/>
            <person name="Molinier V."/>
            <person name="Miyauchi S."/>
            <person name="Poulain J."/>
            <person name="Riccioni C."/>
            <person name="Rubini A."/>
            <person name="Sitrit Y."/>
            <person name="Splivallo R."/>
            <person name="Traeger S."/>
            <person name="Wang M."/>
            <person name="Zifcakova L."/>
            <person name="Wipf D."/>
            <person name="Zambonelli A."/>
            <person name="Paolocci F."/>
            <person name="Nowrousian M."/>
            <person name="Ottonello S."/>
            <person name="Baldrian P."/>
            <person name="Spatafora J.W."/>
            <person name="Henrissat B."/>
            <person name="Nagy L.G."/>
            <person name="Aury J.M."/>
            <person name="Wincker P."/>
            <person name="Grigoriev I.V."/>
            <person name="Bonfante P."/>
            <person name="Martin F.M."/>
        </authorList>
    </citation>
    <scope>NUCLEOTIDE SEQUENCE [LARGE SCALE GENOMIC DNA]</scope>
    <source>
        <strain evidence="2 3">RN42</strain>
    </source>
</reference>
<dbReference type="EMBL" id="ML119645">
    <property type="protein sequence ID" value="RPA88062.1"/>
    <property type="molecule type" value="Genomic_DNA"/>
</dbReference>
<feature type="transmembrane region" description="Helical" evidence="1">
    <location>
        <begin position="20"/>
        <end position="39"/>
    </location>
</feature>
<keyword evidence="1" id="KW-0472">Membrane</keyword>